<dbReference type="EnsemblMetazoa" id="GMOY004952-RA">
    <property type="protein sequence ID" value="GMOY004952-PA"/>
    <property type="gene ID" value="GMOY004952"/>
</dbReference>
<dbReference type="EMBL" id="CCAG010023910">
    <property type="status" value="NOT_ANNOTATED_CDS"/>
    <property type="molecule type" value="Genomic_DNA"/>
</dbReference>
<feature type="region of interest" description="Disordered" evidence="1">
    <location>
        <begin position="50"/>
        <end position="135"/>
    </location>
</feature>
<proteinExistence type="predicted"/>
<evidence type="ECO:0000313" key="2">
    <source>
        <dbReference type="EnsemblMetazoa" id="GMOY004952-PA"/>
    </source>
</evidence>
<accession>A0A1B0FM42</accession>
<dbReference type="AlphaFoldDB" id="A0A1B0FM42"/>
<organism evidence="2 3">
    <name type="scientific">Glossina morsitans morsitans</name>
    <name type="common">Savannah tsetse fly</name>
    <dbReference type="NCBI Taxonomy" id="37546"/>
    <lineage>
        <taxon>Eukaryota</taxon>
        <taxon>Metazoa</taxon>
        <taxon>Ecdysozoa</taxon>
        <taxon>Arthropoda</taxon>
        <taxon>Hexapoda</taxon>
        <taxon>Insecta</taxon>
        <taxon>Pterygota</taxon>
        <taxon>Neoptera</taxon>
        <taxon>Endopterygota</taxon>
        <taxon>Diptera</taxon>
        <taxon>Brachycera</taxon>
        <taxon>Muscomorpha</taxon>
        <taxon>Hippoboscoidea</taxon>
        <taxon>Glossinidae</taxon>
        <taxon>Glossina</taxon>
    </lineage>
</organism>
<keyword evidence="3" id="KW-1185">Reference proteome</keyword>
<sequence>MFNKTVQISVTHKSARFSMPGPLFVCLFCLATRALTHCLLDFSNLSKNSKWWSKRKHSEKKTERDGQKDRQTERERERQRERERERERGREKVSREYEGGRKLRKNKHKYINTSSNRNRNMIGNCGRNRNRAEQK</sequence>
<dbReference type="VEuPathDB" id="VectorBase:GMOY004952"/>
<protein>
    <submittedName>
        <fullName evidence="2">Uncharacterized protein</fullName>
    </submittedName>
</protein>
<evidence type="ECO:0000256" key="1">
    <source>
        <dbReference type="SAM" id="MobiDB-lite"/>
    </source>
</evidence>
<dbReference type="Proteomes" id="UP000092444">
    <property type="component" value="Unassembled WGS sequence"/>
</dbReference>
<feature type="compositionally biased region" description="Basic and acidic residues" evidence="1">
    <location>
        <begin position="60"/>
        <end position="101"/>
    </location>
</feature>
<reference evidence="2" key="1">
    <citation type="submission" date="2020-05" db="UniProtKB">
        <authorList>
            <consortium name="EnsemblMetazoa"/>
        </authorList>
    </citation>
    <scope>IDENTIFICATION</scope>
    <source>
        <strain evidence="2">Yale</strain>
    </source>
</reference>
<evidence type="ECO:0000313" key="3">
    <source>
        <dbReference type="Proteomes" id="UP000092444"/>
    </source>
</evidence>
<name>A0A1B0FM42_GLOMM</name>
<feature type="compositionally biased region" description="Polar residues" evidence="1">
    <location>
        <begin position="111"/>
        <end position="121"/>
    </location>
</feature>